<dbReference type="GO" id="GO:0016887">
    <property type="term" value="F:ATP hydrolysis activity"/>
    <property type="evidence" value="ECO:0007669"/>
    <property type="project" value="InterPro"/>
</dbReference>
<keyword evidence="5 8" id="KW-0175">Coiled coil</keyword>
<gene>
    <name evidence="11" type="ORF">ADEAN_001002500</name>
</gene>
<feature type="region of interest" description="Disordered" evidence="9">
    <location>
        <begin position="767"/>
        <end position="820"/>
    </location>
</feature>
<reference evidence="11 12" key="1">
    <citation type="submission" date="2020-08" db="EMBL/GenBank/DDBJ databases">
        <authorList>
            <person name="Newling K."/>
            <person name="Davey J."/>
            <person name="Forrester S."/>
        </authorList>
    </citation>
    <scope>NUCLEOTIDE SEQUENCE [LARGE SCALE GENOMIC DNA]</scope>
    <source>
        <strain evidence="12">Crithidia deanei Carvalho (ATCC PRA-265)</strain>
    </source>
</reference>
<evidence type="ECO:0000313" key="12">
    <source>
        <dbReference type="Proteomes" id="UP000515908"/>
    </source>
</evidence>
<evidence type="ECO:0000313" key="11">
    <source>
        <dbReference type="EMBL" id="CAD2222481.1"/>
    </source>
</evidence>
<keyword evidence="3" id="KW-0547">Nucleotide-binding</keyword>
<feature type="coiled-coil region" evidence="8">
    <location>
        <begin position="304"/>
        <end position="376"/>
    </location>
</feature>
<dbReference type="SMART" id="SM00968">
    <property type="entry name" value="SMC_hinge"/>
    <property type="match status" value="1"/>
</dbReference>
<dbReference type="AlphaFoldDB" id="A0A7G2CTT9"/>
<dbReference type="Gene3D" id="3.40.50.300">
    <property type="entry name" value="P-loop containing nucleotide triphosphate hydrolases"/>
    <property type="match status" value="1"/>
</dbReference>
<name>A0A7G2CTT9_9TRYP</name>
<dbReference type="GO" id="GO:0005524">
    <property type="term" value="F:ATP binding"/>
    <property type="evidence" value="ECO:0007669"/>
    <property type="project" value="UniProtKB-KW"/>
</dbReference>
<proteinExistence type="inferred from homology"/>
<dbReference type="FunFam" id="3.40.50.300:FF:001880">
    <property type="entry name" value="Structural maintenance of chromosomes protein"/>
    <property type="match status" value="1"/>
</dbReference>
<evidence type="ECO:0000256" key="8">
    <source>
        <dbReference type="SAM" id="Coils"/>
    </source>
</evidence>
<evidence type="ECO:0000256" key="7">
    <source>
        <dbReference type="ARBA" id="ARBA00023306"/>
    </source>
</evidence>
<evidence type="ECO:0000256" key="5">
    <source>
        <dbReference type="ARBA" id="ARBA00023054"/>
    </source>
</evidence>
<dbReference type="GO" id="GO:0030261">
    <property type="term" value="P:chromosome condensation"/>
    <property type="evidence" value="ECO:0007669"/>
    <property type="project" value="UniProtKB-KW"/>
</dbReference>
<accession>A0A7G2CTT9</accession>
<feature type="compositionally biased region" description="Basic residues" evidence="9">
    <location>
        <begin position="807"/>
        <end position="820"/>
    </location>
</feature>
<keyword evidence="7" id="KW-0131">Cell cycle</keyword>
<dbReference type="Proteomes" id="UP000515908">
    <property type="component" value="Chromosome 26"/>
</dbReference>
<comment type="subcellular location">
    <subcellularLocation>
        <location evidence="1">Nucleus</location>
    </subcellularLocation>
</comment>
<feature type="compositionally biased region" description="Gly residues" evidence="9">
    <location>
        <begin position="779"/>
        <end position="796"/>
    </location>
</feature>
<keyword evidence="12" id="KW-1185">Reference proteome</keyword>
<dbReference type="SUPFAM" id="SSF52540">
    <property type="entry name" value="P-loop containing nucleoside triphosphate hydrolases"/>
    <property type="match status" value="1"/>
</dbReference>
<keyword evidence="4" id="KW-0067">ATP-binding</keyword>
<evidence type="ECO:0000256" key="9">
    <source>
        <dbReference type="SAM" id="MobiDB-lite"/>
    </source>
</evidence>
<feature type="coiled-coil region" evidence="8">
    <location>
        <begin position="404"/>
        <end position="459"/>
    </location>
</feature>
<evidence type="ECO:0000256" key="6">
    <source>
        <dbReference type="ARBA" id="ARBA00023067"/>
    </source>
</evidence>
<dbReference type="PANTHER" id="PTHR43977">
    <property type="entry name" value="STRUCTURAL MAINTENANCE OF CHROMOSOMES PROTEIN 3"/>
    <property type="match status" value="1"/>
</dbReference>
<dbReference type="EMBL" id="LR877170">
    <property type="protein sequence ID" value="CAD2222481.1"/>
    <property type="molecule type" value="Genomic_DNA"/>
</dbReference>
<dbReference type="GO" id="GO:0005694">
    <property type="term" value="C:chromosome"/>
    <property type="evidence" value="ECO:0007669"/>
    <property type="project" value="InterPro"/>
</dbReference>
<dbReference type="Gene3D" id="3.30.70.1620">
    <property type="match status" value="1"/>
</dbReference>
<feature type="domain" description="SMC hinge" evidence="10">
    <location>
        <begin position="515"/>
        <end position="638"/>
    </location>
</feature>
<evidence type="ECO:0000259" key="10">
    <source>
        <dbReference type="SMART" id="SM00968"/>
    </source>
</evidence>
<evidence type="ECO:0000256" key="2">
    <source>
        <dbReference type="ARBA" id="ARBA00005231"/>
    </source>
</evidence>
<sequence length="820" mass="92740">MRVKSIIIDGFKSYAHRKELENLSPHFNAITGLNGSGKSNIFDAICFVMGITNLKKVRADDPRELIFRAGTTGVHAARVTLEFINDDPATAPPGYSCEEYPIITVGRQIKIGGKQQFFFNNTISMQSKVKRFFESISLNVDNPHFMVLQGTVHKLIGMRSQDILSLIEEAVGTKAFDHRRRTAESLIRNKEKKIEEIDNNITTQIGPMLEAMRADQEEYKRFLHITEGLEEKKKFRIAFEYYEKSQSIEKSAEVMEQKGAEVANAKENIKNIPEQEEALTRRIMSLQESLGAPSEAAIALHEEESELKKTLVRHQSSVENVEKQLKQLENTLKSLQKEKEKQHKSQETFQVQREKHEVLLEDIKKEKEKVKHLKDALHLMEAGVRAGDSGVSLEQERSQIDVELIKCNATARRCREEIKDLTNQLKQVQQTQLRQKDQIQSAEKDLDDANRLLQRESVQYLPLAEVEKRATELFDSLGTNKKEYQRLFDTAQRDGSYRQFDLDYDRSRASKDLERRTKGRVGELITPKEDKYALALLVGAQNMLMRVVVESDRDADEIIKCGLRQRTAFLALDKLQLAHSIDARKKEEAQQVCKRLGGSVHVAKDLAQFSDPSLGHLAEFVFGNFFVCSSLAIAQELAYNPKIKVKAVTLEGEVAEPNGLMTGGSNSQLRNTFNELKVYREKKLPLMKLSSTIKDMEREYKQLRGQLQGKQPVIDAYKSAEERVELLKQKLQIMRSQTEEAASDIETRLTTSQNALSEAEAAVEKYKAHKGGHRERGVCGRGTGADGLGGEVGKGGSETRKTDSGRGKRVVRVRAAGGRH</sequence>
<comment type="similarity">
    <text evidence="2">Belongs to the SMC family. SMC2 subfamily.</text>
</comment>
<dbReference type="VEuPathDB" id="TriTrypDB:ADEAN_001002500"/>
<dbReference type="FunFam" id="3.30.70.1620:FF:000007">
    <property type="entry name" value="Structural maintenance of chromosomes protein"/>
    <property type="match status" value="1"/>
</dbReference>
<feature type="compositionally biased region" description="Basic and acidic residues" evidence="9">
    <location>
        <begin position="797"/>
        <end position="806"/>
    </location>
</feature>
<evidence type="ECO:0000256" key="3">
    <source>
        <dbReference type="ARBA" id="ARBA00022741"/>
    </source>
</evidence>
<dbReference type="Pfam" id="PF02463">
    <property type="entry name" value="SMC_N"/>
    <property type="match status" value="1"/>
</dbReference>
<evidence type="ECO:0000256" key="4">
    <source>
        <dbReference type="ARBA" id="ARBA00022840"/>
    </source>
</evidence>
<dbReference type="InterPro" id="IPR003395">
    <property type="entry name" value="RecF/RecN/SMC_N"/>
</dbReference>
<dbReference type="CDD" id="cd03273">
    <property type="entry name" value="ABC_SMC2_euk"/>
    <property type="match status" value="1"/>
</dbReference>
<dbReference type="InterPro" id="IPR010935">
    <property type="entry name" value="SMC_hinge"/>
</dbReference>
<dbReference type="InterPro" id="IPR027417">
    <property type="entry name" value="P-loop_NTPase"/>
</dbReference>
<dbReference type="InterPro" id="IPR027120">
    <property type="entry name" value="Smc2_ABC"/>
</dbReference>
<dbReference type="Gene3D" id="1.20.1060.20">
    <property type="match status" value="1"/>
</dbReference>
<dbReference type="Pfam" id="PF06470">
    <property type="entry name" value="SMC_hinge"/>
    <property type="match status" value="1"/>
</dbReference>
<keyword evidence="6" id="KW-0226">DNA condensation</keyword>
<dbReference type="OrthoDB" id="10255539at2759"/>
<dbReference type="SUPFAM" id="SSF75553">
    <property type="entry name" value="Smc hinge domain"/>
    <property type="match status" value="1"/>
</dbReference>
<organism evidence="11 12">
    <name type="scientific">Angomonas deanei</name>
    <dbReference type="NCBI Taxonomy" id="59799"/>
    <lineage>
        <taxon>Eukaryota</taxon>
        <taxon>Discoba</taxon>
        <taxon>Euglenozoa</taxon>
        <taxon>Kinetoplastea</taxon>
        <taxon>Metakinetoplastina</taxon>
        <taxon>Trypanosomatida</taxon>
        <taxon>Trypanosomatidae</taxon>
        <taxon>Strigomonadinae</taxon>
        <taxon>Angomonas</taxon>
    </lineage>
</organism>
<protein>
    <submittedName>
        <fullName evidence="11">RecF/RecN/SMC N terminal domain/AAA domain/SMC proteins Flexible Hinge Domain, putative</fullName>
    </submittedName>
</protein>
<dbReference type="GO" id="GO:0005634">
    <property type="term" value="C:nucleus"/>
    <property type="evidence" value="ECO:0007669"/>
    <property type="project" value="UniProtKB-SubCell"/>
</dbReference>
<dbReference type="InterPro" id="IPR036277">
    <property type="entry name" value="SMC_hinge_sf"/>
</dbReference>
<evidence type="ECO:0000256" key="1">
    <source>
        <dbReference type="ARBA" id="ARBA00004123"/>
    </source>
</evidence>